<organism evidence="2 3">
    <name type="scientific">Mycena venus</name>
    <dbReference type="NCBI Taxonomy" id="2733690"/>
    <lineage>
        <taxon>Eukaryota</taxon>
        <taxon>Fungi</taxon>
        <taxon>Dikarya</taxon>
        <taxon>Basidiomycota</taxon>
        <taxon>Agaricomycotina</taxon>
        <taxon>Agaricomycetes</taxon>
        <taxon>Agaricomycetidae</taxon>
        <taxon>Agaricales</taxon>
        <taxon>Marasmiineae</taxon>
        <taxon>Mycenaceae</taxon>
        <taxon>Mycena</taxon>
    </lineage>
</organism>
<dbReference type="Proteomes" id="UP000620124">
    <property type="component" value="Unassembled WGS sequence"/>
</dbReference>
<feature type="compositionally biased region" description="Low complexity" evidence="1">
    <location>
        <begin position="101"/>
        <end position="118"/>
    </location>
</feature>
<feature type="compositionally biased region" description="Low complexity" evidence="1">
    <location>
        <begin position="125"/>
        <end position="150"/>
    </location>
</feature>
<evidence type="ECO:0000313" key="3">
    <source>
        <dbReference type="Proteomes" id="UP000620124"/>
    </source>
</evidence>
<feature type="compositionally biased region" description="Low complexity" evidence="1">
    <location>
        <begin position="69"/>
        <end position="82"/>
    </location>
</feature>
<comment type="caution">
    <text evidence="2">The sequence shown here is derived from an EMBL/GenBank/DDBJ whole genome shotgun (WGS) entry which is preliminary data.</text>
</comment>
<gene>
    <name evidence="2" type="ORF">MVEN_00144500</name>
</gene>
<proteinExistence type="predicted"/>
<dbReference type="EMBL" id="JACAZI010000002">
    <property type="protein sequence ID" value="KAF7368244.1"/>
    <property type="molecule type" value="Genomic_DNA"/>
</dbReference>
<accession>A0A8H7DAF7</accession>
<reference evidence="2" key="1">
    <citation type="submission" date="2020-05" db="EMBL/GenBank/DDBJ databases">
        <title>Mycena genomes resolve the evolution of fungal bioluminescence.</title>
        <authorList>
            <person name="Tsai I.J."/>
        </authorList>
    </citation>
    <scope>NUCLEOTIDE SEQUENCE</scope>
    <source>
        <strain evidence="2">CCC161011</strain>
    </source>
</reference>
<protein>
    <submittedName>
        <fullName evidence="2">Uncharacterized protein</fullName>
    </submittedName>
</protein>
<feature type="region of interest" description="Disordered" evidence="1">
    <location>
        <begin position="67"/>
        <end position="181"/>
    </location>
</feature>
<evidence type="ECO:0000313" key="2">
    <source>
        <dbReference type="EMBL" id="KAF7368244.1"/>
    </source>
</evidence>
<dbReference type="AlphaFoldDB" id="A0A8H7DAF7"/>
<evidence type="ECO:0000256" key="1">
    <source>
        <dbReference type="SAM" id="MobiDB-lite"/>
    </source>
</evidence>
<keyword evidence="3" id="KW-1185">Reference proteome</keyword>
<sequence>MRVTHSPRVKHPPRVHLYSVPTPVQVYVPTSRTAHSTLRLRPAKRVRISKADLAVGESAVDTICTNKLSSSSASGPPTSTATLLGFPPPTSIAPSTGIERSSAGSGATTSFGSTPPTSIASSTGIEGSSTDASASSPSSRIPSAIIGAPPDALSQSTSHDARTAAIAGTAFPPHVDRPLST</sequence>
<name>A0A8H7DAF7_9AGAR</name>